<gene>
    <name evidence="2" type="ORF">COY93_04435</name>
</gene>
<organism evidence="2 3">
    <name type="scientific">Candidatus Uhrbacteria bacterium CG_4_10_14_0_8_um_filter_58_22</name>
    <dbReference type="NCBI Taxonomy" id="1975029"/>
    <lineage>
        <taxon>Bacteria</taxon>
        <taxon>Candidatus Uhriibacteriota</taxon>
    </lineage>
</organism>
<feature type="region of interest" description="Disordered" evidence="1">
    <location>
        <begin position="1"/>
        <end position="75"/>
    </location>
</feature>
<feature type="compositionally biased region" description="Basic and acidic residues" evidence="1">
    <location>
        <begin position="61"/>
        <end position="75"/>
    </location>
</feature>
<comment type="caution">
    <text evidence="2">The sequence shown here is derived from an EMBL/GenBank/DDBJ whole genome shotgun (WGS) entry which is preliminary data.</text>
</comment>
<feature type="compositionally biased region" description="Acidic residues" evidence="1">
    <location>
        <begin position="49"/>
        <end position="60"/>
    </location>
</feature>
<accession>A0A2M7Q9Z1</accession>
<feature type="compositionally biased region" description="Basic and acidic residues" evidence="1">
    <location>
        <begin position="11"/>
        <end position="20"/>
    </location>
</feature>
<dbReference type="EMBL" id="PFLC01000058">
    <property type="protein sequence ID" value="PIY61962.1"/>
    <property type="molecule type" value="Genomic_DNA"/>
</dbReference>
<evidence type="ECO:0000256" key="1">
    <source>
        <dbReference type="SAM" id="MobiDB-lite"/>
    </source>
</evidence>
<protein>
    <submittedName>
        <fullName evidence="2">Uncharacterized protein</fullName>
    </submittedName>
</protein>
<dbReference type="Proteomes" id="UP000230973">
    <property type="component" value="Unassembled WGS sequence"/>
</dbReference>
<evidence type="ECO:0000313" key="3">
    <source>
        <dbReference type="Proteomes" id="UP000230973"/>
    </source>
</evidence>
<name>A0A2M7Q9Z1_9BACT</name>
<dbReference type="AlphaFoldDB" id="A0A2M7Q9Z1"/>
<sequence length="122" mass="14592">MLFVTMGAEHGLQRESKSEEEVGAESIMTPEQRRMSEERAEFDVQEQPPWEDFEENSVDENYERRKPTVEEKERMDRTMEELGQLMSQSDVRWQLDGAINIPLLWRRIHWYPQGRRHLSRAG</sequence>
<reference evidence="3" key="1">
    <citation type="submission" date="2017-09" db="EMBL/GenBank/DDBJ databases">
        <title>Depth-based differentiation of microbial function through sediment-hosted aquifers and enrichment of novel symbionts in the deep terrestrial subsurface.</title>
        <authorList>
            <person name="Probst A.J."/>
            <person name="Ladd B."/>
            <person name="Jarett J.K."/>
            <person name="Geller-Mcgrath D.E."/>
            <person name="Sieber C.M.K."/>
            <person name="Emerson J.B."/>
            <person name="Anantharaman K."/>
            <person name="Thomas B.C."/>
            <person name="Malmstrom R."/>
            <person name="Stieglmeier M."/>
            <person name="Klingl A."/>
            <person name="Woyke T."/>
            <person name="Ryan C.M."/>
            <person name="Banfield J.F."/>
        </authorList>
    </citation>
    <scope>NUCLEOTIDE SEQUENCE [LARGE SCALE GENOMIC DNA]</scope>
</reference>
<evidence type="ECO:0000313" key="2">
    <source>
        <dbReference type="EMBL" id="PIY61962.1"/>
    </source>
</evidence>
<proteinExistence type="predicted"/>
<feature type="compositionally biased region" description="Basic and acidic residues" evidence="1">
    <location>
        <begin position="31"/>
        <end position="42"/>
    </location>
</feature>